<dbReference type="Proteomes" id="UP000749334">
    <property type="component" value="Unassembled WGS sequence"/>
</dbReference>
<comment type="caution">
    <text evidence="1">The sequence shown here is derived from an EMBL/GenBank/DDBJ whole genome shotgun (WGS) entry which is preliminary data.</text>
</comment>
<evidence type="ECO:0000313" key="1">
    <source>
        <dbReference type="EMBL" id="HJF73755.1"/>
    </source>
</evidence>
<reference evidence="1" key="1">
    <citation type="journal article" date="2021" name="PeerJ">
        <title>Extensive microbial diversity within the chicken gut microbiome revealed by metagenomics and culture.</title>
        <authorList>
            <person name="Gilroy R."/>
            <person name="Ravi A."/>
            <person name="Getino M."/>
            <person name="Pursley I."/>
            <person name="Horton D.L."/>
            <person name="Alikhan N.F."/>
            <person name="Baker D."/>
            <person name="Gharbi K."/>
            <person name="Hall N."/>
            <person name="Watson M."/>
            <person name="Adriaenssens E.M."/>
            <person name="Foster-Nyarko E."/>
            <person name="Jarju S."/>
            <person name="Secka A."/>
            <person name="Antonio M."/>
            <person name="Oren A."/>
            <person name="Chaudhuri R.R."/>
            <person name="La Ragione R."/>
            <person name="Hildebrand F."/>
            <person name="Pallen M.J."/>
        </authorList>
    </citation>
    <scope>NUCLEOTIDE SEQUENCE</scope>
    <source>
        <strain evidence="1">ChiHjej11B10-15683</strain>
    </source>
</reference>
<gene>
    <name evidence="1" type="ORF">K8W15_06090</name>
</gene>
<proteinExistence type="predicted"/>
<dbReference type="AlphaFoldDB" id="A0A0A2YC97"/>
<organism evidence="1 2">
    <name type="scientific">Gallibacterium anatis</name>
    <dbReference type="NCBI Taxonomy" id="750"/>
    <lineage>
        <taxon>Bacteria</taxon>
        <taxon>Pseudomonadati</taxon>
        <taxon>Pseudomonadota</taxon>
        <taxon>Gammaproteobacteria</taxon>
        <taxon>Pasteurellales</taxon>
        <taxon>Pasteurellaceae</taxon>
        <taxon>Gallibacterium</taxon>
    </lineage>
</organism>
<name>A0A0A2YC97_9PAST</name>
<dbReference type="PROSITE" id="PS51257">
    <property type="entry name" value="PROKAR_LIPOPROTEIN"/>
    <property type="match status" value="1"/>
</dbReference>
<sequence length="136" mass="16103">MKKINLLLVLLLVLLSGCYLANGPPPSSTYWVKNGVRISYQEAYVCYKKSKAKSLDENELKRFTYLENKFKENPIDMINNHKDEYEDYYNLLDKISKLNSQCFYDLGYRFRPPLKWCLVQNGDSANICIENMKYRF</sequence>
<dbReference type="RefSeq" id="WP_039096844.1">
    <property type="nucleotide sequence ID" value="NZ_CP114281.1"/>
</dbReference>
<reference evidence="1" key="2">
    <citation type="submission" date="2021-09" db="EMBL/GenBank/DDBJ databases">
        <authorList>
            <person name="Gilroy R."/>
        </authorList>
    </citation>
    <scope>NUCLEOTIDE SEQUENCE</scope>
    <source>
        <strain evidence="1">ChiHjej11B10-15683</strain>
    </source>
</reference>
<protein>
    <submittedName>
        <fullName evidence="1">Uncharacterized protein</fullName>
    </submittedName>
</protein>
<accession>A0A0A2YC97</accession>
<dbReference type="EMBL" id="DYVQ01000050">
    <property type="protein sequence ID" value="HJF73755.1"/>
    <property type="molecule type" value="Genomic_DNA"/>
</dbReference>
<evidence type="ECO:0000313" key="2">
    <source>
        <dbReference type="Proteomes" id="UP000749334"/>
    </source>
</evidence>